<organism evidence="3 4">
    <name type="scientific">Streptomyces indicus</name>
    <dbReference type="NCBI Taxonomy" id="417292"/>
    <lineage>
        <taxon>Bacteria</taxon>
        <taxon>Bacillati</taxon>
        <taxon>Actinomycetota</taxon>
        <taxon>Actinomycetes</taxon>
        <taxon>Kitasatosporales</taxon>
        <taxon>Streptomycetaceae</taxon>
        <taxon>Streptomyces</taxon>
    </lineage>
</organism>
<accession>A0A1G9FKD5</accession>
<protein>
    <recommendedName>
        <fullName evidence="5">Secreted protein</fullName>
    </recommendedName>
</protein>
<keyword evidence="4" id="KW-1185">Reference proteome</keyword>
<feature type="compositionally biased region" description="Low complexity" evidence="1">
    <location>
        <begin position="19"/>
        <end position="38"/>
    </location>
</feature>
<evidence type="ECO:0000313" key="4">
    <source>
        <dbReference type="Proteomes" id="UP000199155"/>
    </source>
</evidence>
<evidence type="ECO:0008006" key="5">
    <source>
        <dbReference type="Google" id="ProtNLM"/>
    </source>
</evidence>
<feature type="region of interest" description="Disordered" evidence="1">
    <location>
        <begin position="19"/>
        <end position="47"/>
    </location>
</feature>
<evidence type="ECO:0000256" key="1">
    <source>
        <dbReference type="SAM" id="MobiDB-lite"/>
    </source>
</evidence>
<reference evidence="3 4" key="1">
    <citation type="submission" date="2016-10" db="EMBL/GenBank/DDBJ databases">
        <authorList>
            <person name="de Groot N.N."/>
        </authorList>
    </citation>
    <scope>NUCLEOTIDE SEQUENCE [LARGE SCALE GENOMIC DNA]</scope>
    <source>
        <strain evidence="3 4">CGMCC 4.5727</strain>
    </source>
</reference>
<keyword evidence="2" id="KW-0732">Signal</keyword>
<feature type="chain" id="PRO_5038981373" description="Secreted protein" evidence="2">
    <location>
        <begin position="20"/>
        <end position="196"/>
    </location>
</feature>
<dbReference type="AlphaFoldDB" id="A0A1G9FKD5"/>
<feature type="signal peptide" evidence="2">
    <location>
        <begin position="1"/>
        <end position="19"/>
    </location>
</feature>
<dbReference type="Proteomes" id="UP000199155">
    <property type="component" value="Unassembled WGS sequence"/>
</dbReference>
<sequence length="196" mass="20335">MWALVALLCALVASGCSDSSGPSGPSSPSPSASPSAKGGTAGSEGKKAVARTIEGGCGDTEIRMGAPPDWNARPAGFSGGTADMPYVVGDRDQIMGFLWEHPMTPKAAALKNGGDGNKVLWFVRSAREGKPLTIRANPHGAQRPVLDLSFPANSGPGEIYPSDIGVPRPGCWTFELSWGAHRDEVDLNFIAEKGTS</sequence>
<evidence type="ECO:0000256" key="2">
    <source>
        <dbReference type="SAM" id="SignalP"/>
    </source>
</evidence>
<gene>
    <name evidence="3" type="ORF">SAMN05421806_113190</name>
</gene>
<name>A0A1G9FKD5_9ACTN</name>
<dbReference type="EMBL" id="FNFF01000013">
    <property type="protein sequence ID" value="SDK88898.1"/>
    <property type="molecule type" value="Genomic_DNA"/>
</dbReference>
<evidence type="ECO:0000313" key="3">
    <source>
        <dbReference type="EMBL" id="SDK88898.1"/>
    </source>
</evidence>
<proteinExistence type="predicted"/>